<accession>A0A0E9PWZ1</accession>
<proteinExistence type="predicted"/>
<organism evidence="1">
    <name type="scientific">Anguilla anguilla</name>
    <name type="common">European freshwater eel</name>
    <name type="synonym">Muraena anguilla</name>
    <dbReference type="NCBI Taxonomy" id="7936"/>
    <lineage>
        <taxon>Eukaryota</taxon>
        <taxon>Metazoa</taxon>
        <taxon>Chordata</taxon>
        <taxon>Craniata</taxon>
        <taxon>Vertebrata</taxon>
        <taxon>Euteleostomi</taxon>
        <taxon>Actinopterygii</taxon>
        <taxon>Neopterygii</taxon>
        <taxon>Teleostei</taxon>
        <taxon>Anguilliformes</taxon>
        <taxon>Anguillidae</taxon>
        <taxon>Anguilla</taxon>
    </lineage>
</organism>
<protein>
    <submittedName>
        <fullName evidence="1">Uncharacterized protein</fullName>
    </submittedName>
</protein>
<dbReference type="AlphaFoldDB" id="A0A0E9PWZ1"/>
<reference evidence="1" key="2">
    <citation type="journal article" date="2015" name="Fish Shellfish Immunol.">
        <title>Early steps in the European eel (Anguilla anguilla)-Vibrio vulnificus interaction in the gills: Role of the RtxA13 toxin.</title>
        <authorList>
            <person name="Callol A."/>
            <person name="Pajuelo D."/>
            <person name="Ebbesson L."/>
            <person name="Teles M."/>
            <person name="MacKenzie S."/>
            <person name="Amaro C."/>
        </authorList>
    </citation>
    <scope>NUCLEOTIDE SEQUENCE</scope>
</reference>
<reference evidence="1" key="1">
    <citation type="submission" date="2014-11" db="EMBL/GenBank/DDBJ databases">
        <authorList>
            <person name="Amaro Gonzalez C."/>
        </authorList>
    </citation>
    <scope>NUCLEOTIDE SEQUENCE</scope>
</reference>
<evidence type="ECO:0000313" key="1">
    <source>
        <dbReference type="EMBL" id="JAH08782.1"/>
    </source>
</evidence>
<name>A0A0E9PWZ1_ANGAN</name>
<sequence>MYREIIAQEQNLAGYHMSQRS</sequence>
<dbReference type="EMBL" id="GBXM01099795">
    <property type="protein sequence ID" value="JAH08782.1"/>
    <property type="molecule type" value="Transcribed_RNA"/>
</dbReference>